<feature type="transmembrane region" description="Helical" evidence="1">
    <location>
        <begin position="85"/>
        <end position="103"/>
    </location>
</feature>
<feature type="transmembrane region" description="Helical" evidence="1">
    <location>
        <begin position="62"/>
        <end position="80"/>
    </location>
</feature>
<keyword evidence="3" id="KW-1185">Reference proteome</keyword>
<dbReference type="KEGG" id="lue:DCD74_06795"/>
<dbReference type="RefSeq" id="WP_112926648.1">
    <property type="nucleotide sequence ID" value="NZ_CP029556.1"/>
</dbReference>
<proteinExistence type="predicted"/>
<keyword evidence="1" id="KW-0472">Membrane</keyword>
<feature type="transmembrane region" description="Helical" evidence="1">
    <location>
        <begin position="109"/>
        <end position="127"/>
    </location>
</feature>
<organism evidence="2 3">
    <name type="scientific">Solilutibacter oculi</name>
    <dbReference type="NCBI Taxonomy" id="2698682"/>
    <lineage>
        <taxon>Bacteria</taxon>
        <taxon>Pseudomonadati</taxon>
        <taxon>Pseudomonadota</taxon>
        <taxon>Gammaproteobacteria</taxon>
        <taxon>Lysobacterales</taxon>
        <taxon>Lysobacteraceae</taxon>
        <taxon>Solilutibacter</taxon>
    </lineage>
</organism>
<gene>
    <name evidence="2" type="ORF">DCD74_06795</name>
</gene>
<keyword evidence="1" id="KW-0812">Transmembrane</keyword>
<sequence>MSILRTILAVLLGLVLGSVVNMALVMASGHVIPPPAGADMTTAEGIRAALPLLEPKHFLFPFLAHALGTLVGAFVAARIARDHRLFAAMIVGVFFLCGGIMAARMIPAPTWFIAADLLLAYIPFAWLGHRLAAKGKCAA</sequence>
<dbReference type="OrthoDB" id="6025129at2"/>
<evidence type="ECO:0000313" key="2">
    <source>
        <dbReference type="EMBL" id="AXA84435.1"/>
    </source>
</evidence>
<dbReference type="Proteomes" id="UP000251842">
    <property type="component" value="Chromosome"/>
</dbReference>
<reference evidence="3" key="1">
    <citation type="submission" date="2018-05" db="EMBL/GenBank/DDBJ databases">
        <title>Luteimonas pekinense sp. nov., isolated from human Meibomian gland secretions, Beijing, China.</title>
        <authorList>
            <person name="Wen T."/>
            <person name="Bai H."/>
            <person name="Lv H."/>
        </authorList>
    </citation>
    <scope>NUCLEOTIDE SEQUENCE [LARGE SCALE GENOMIC DNA]</scope>
    <source>
        <strain evidence="3">83-4</strain>
    </source>
</reference>
<name>A0A344J5X5_9GAMM</name>
<dbReference type="AlphaFoldDB" id="A0A344J5X5"/>
<dbReference type="EMBL" id="CP029556">
    <property type="protein sequence ID" value="AXA84435.1"/>
    <property type="molecule type" value="Genomic_DNA"/>
</dbReference>
<evidence type="ECO:0000256" key="1">
    <source>
        <dbReference type="SAM" id="Phobius"/>
    </source>
</evidence>
<accession>A0A344J5X5</accession>
<evidence type="ECO:0000313" key="3">
    <source>
        <dbReference type="Proteomes" id="UP000251842"/>
    </source>
</evidence>
<protein>
    <submittedName>
        <fullName evidence="2">Uncharacterized protein</fullName>
    </submittedName>
</protein>
<keyword evidence="1" id="KW-1133">Transmembrane helix</keyword>